<dbReference type="Gene3D" id="2.60.40.10">
    <property type="entry name" value="Immunoglobulins"/>
    <property type="match status" value="1"/>
</dbReference>
<protein>
    <recommendedName>
        <fullName evidence="4">Ig-like domain-containing protein</fullName>
    </recommendedName>
</protein>
<comment type="caution">
    <text evidence="5">The sequence shown here is derived from an EMBL/GenBank/DDBJ whole genome shotgun (WGS) entry which is preliminary data.</text>
</comment>
<dbReference type="InterPro" id="IPR051625">
    <property type="entry name" value="Signaling_Regulatory_Domain"/>
</dbReference>
<evidence type="ECO:0000256" key="2">
    <source>
        <dbReference type="SAM" id="MobiDB-lite"/>
    </source>
</evidence>
<evidence type="ECO:0000256" key="1">
    <source>
        <dbReference type="ARBA" id="ARBA00022737"/>
    </source>
</evidence>
<dbReference type="PRINTS" id="PR00633">
    <property type="entry name" value="RCCNDNSATION"/>
</dbReference>
<dbReference type="SUPFAM" id="SSF50985">
    <property type="entry name" value="RCC1/BLIP-II"/>
    <property type="match status" value="2"/>
</dbReference>
<dbReference type="PANTHER" id="PTHR22872">
    <property type="entry name" value="BTK-BINDING PROTEIN-RELATED"/>
    <property type="match status" value="1"/>
</dbReference>
<dbReference type="InterPro" id="IPR013783">
    <property type="entry name" value="Ig-like_fold"/>
</dbReference>
<sequence length="507" mass="51477">MNLSRALSHCHLLASGALVLTLACGGGSSSTPAPTPAPIGPSITTAPTAQAGYPGDSVTYRVVAAGSGNTYQWLRNGTAISGATTTAYVLPVQRADDQARYSVRVTAPAGGSTTSSEAILDVLYADPVVVAGHDHTLAITTKGKVYAWGVGGNGQLGLADYQARMVPTAVTLPLPAVQVTAGWGHSLALLSDGRVFAWGNNVNGQLGDGSSAMRNFPAAVPGLTNVVFLASGYNHNFAVKGDGTLWVWGYNASGQLGLQDRSNRTSPVENTLGVPLSDISLGSNHSLLVSTSGSLLGCGSHGYGQLGLPSSTGDYLGFTTLTSGVVSARAFNLFSVILASNGLPYGTGENVYGQLGDGSPTTRYGWVQMGTGGLTAGSTLAAVIPGEWHTHLVNAQGQVASTGYNWYGQLGLGAPSTTATLTPQPLTGLTVQGLSAGSQSSYAWLPDLTVKAWGYNANGRLGDGTATDRPAPTTVPGLFLGPVPTGVAPPAHQGPGGLGAKARPIYE</sequence>
<gene>
    <name evidence="5" type="ORF">IPP58_01790</name>
</gene>
<accession>A0A9D7XK31</accession>
<dbReference type="PROSITE" id="PS50012">
    <property type="entry name" value="RCC1_3"/>
    <property type="match status" value="4"/>
</dbReference>
<feature type="chain" id="PRO_5038986309" description="Ig-like domain-containing protein" evidence="3">
    <location>
        <begin position="26"/>
        <end position="507"/>
    </location>
</feature>
<feature type="signal peptide" evidence="3">
    <location>
        <begin position="1"/>
        <end position="25"/>
    </location>
</feature>
<name>A0A9D7XK31_9BACT</name>
<keyword evidence="1" id="KW-0677">Repeat</keyword>
<dbReference type="PROSITE" id="PS00626">
    <property type="entry name" value="RCC1_2"/>
    <property type="match status" value="1"/>
</dbReference>
<dbReference type="Gene3D" id="2.130.10.30">
    <property type="entry name" value="Regulator of chromosome condensation 1/beta-lactamase-inhibitor protein II"/>
    <property type="match status" value="2"/>
</dbReference>
<dbReference type="PROSITE" id="PS50835">
    <property type="entry name" value="IG_LIKE"/>
    <property type="match status" value="1"/>
</dbReference>
<feature type="region of interest" description="Disordered" evidence="2">
    <location>
        <begin position="488"/>
        <end position="507"/>
    </location>
</feature>
<evidence type="ECO:0000313" key="5">
    <source>
        <dbReference type="EMBL" id="MBK9795229.1"/>
    </source>
</evidence>
<dbReference type="PANTHER" id="PTHR22872:SF9">
    <property type="entry name" value="X-LINKED RETINITIS PIGMENTOSA GTPASE REGULATOR"/>
    <property type="match status" value="1"/>
</dbReference>
<dbReference type="AlphaFoldDB" id="A0A9D7XK31"/>
<dbReference type="Pfam" id="PF00415">
    <property type="entry name" value="RCC1"/>
    <property type="match status" value="3"/>
</dbReference>
<evidence type="ECO:0000256" key="3">
    <source>
        <dbReference type="SAM" id="SignalP"/>
    </source>
</evidence>
<evidence type="ECO:0000259" key="4">
    <source>
        <dbReference type="PROSITE" id="PS50835"/>
    </source>
</evidence>
<reference evidence="5" key="1">
    <citation type="submission" date="2020-10" db="EMBL/GenBank/DDBJ databases">
        <title>Connecting structure to function with the recovery of over 1000 high-quality activated sludge metagenome-assembled genomes encoding full-length rRNA genes using long-read sequencing.</title>
        <authorList>
            <person name="Singleton C.M."/>
            <person name="Petriglieri F."/>
            <person name="Kristensen J.M."/>
            <person name="Kirkegaard R.H."/>
            <person name="Michaelsen T.Y."/>
            <person name="Andersen M.H."/>
            <person name="Karst S.M."/>
            <person name="Dueholm M.S."/>
            <person name="Nielsen P.H."/>
            <person name="Albertsen M."/>
        </authorList>
    </citation>
    <scope>NUCLEOTIDE SEQUENCE</scope>
    <source>
        <strain evidence="5">Skiv_18-Q3-R9-52_MAXAC.067</strain>
    </source>
</reference>
<proteinExistence type="predicted"/>
<organism evidence="5 6">
    <name type="scientific">Candidatus Geothrix skivensis</name>
    <dbReference type="NCBI Taxonomy" id="2954439"/>
    <lineage>
        <taxon>Bacteria</taxon>
        <taxon>Pseudomonadati</taxon>
        <taxon>Acidobacteriota</taxon>
        <taxon>Holophagae</taxon>
        <taxon>Holophagales</taxon>
        <taxon>Holophagaceae</taxon>
        <taxon>Geothrix</taxon>
    </lineage>
</organism>
<dbReference type="InterPro" id="IPR007110">
    <property type="entry name" value="Ig-like_dom"/>
</dbReference>
<feature type="domain" description="Ig-like" evidence="4">
    <location>
        <begin position="41"/>
        <end position="121"/>
    </location>
</feature>
<dbReference type="SUPFAM" id="SSF48726">
    <property type="entry name" value="Immunoglobulin"/>
    <property type="match status" value="1"/>
</dbReference>
<dbReference type="PROSITE" id="PS51257">
    <property type="entry name" value="PROKAR_LIPOPROTEIN"/>
    <property type="match status" value="1"/>
</dbReference>
<dbReference type="Proteomes" id="UP000886657">
    <property type="component" value="Unassembled WGS sequence"/>
</dbReference>
<dbReference type="EMBL" id="JADKIO010000004">
    <property type="protein sequence ID" value="MBK9795229.1"/>
    <property type="molecule type" value="Genomic_DNA"/>
</dbReference>
<dbReference type="InterPro" id="IPR000408">
    <property type="entry name" value="Reg_chr_condens"/>
</dbReference>
<keyword evidence="3" id="KW-0732">Signal</keyword>
<dbReference type="InterPro" id="IPR036179">
    <property type="entry name" value="Ig-like_dom_sf"/>
</dbReference>
<dbReference type="InterPro" id="IPR009091">
    <property type="entry name" value="RCC1/BLIP-II"/>
</dbReference>
<evidence type="ECO:0000313" key="6">
    <source>
        <dbReference type="Proteomes" id="UP000886657"/>
    </source>
</evidence>